<dbReference type="PANTHER" id="PTHR43792:SF8">
    <property type="entry name" value="[RIBOSOMAL PROTEIN US5]-ALANINE N-ACETYLTRANSFERASE"/>
    <property type="match status" value="1"/>
</dbReference>
<dbReference type="InterPro" id="IPR000182">
    <property type="entry name" value="GNAT_dom"/>
</dbReference>
<organism evidence="5 6">
    <name type="scientific">Candidatus Amunia macphersoniae</name>
    <dbReference type="NCBI Taxonomy" id="3127014"/>
    <lineage>
        <taxon>Bacteria</taxon>
        <taxon>Bacillati</taxon>
        <taxon>Candidatus Dormiibacterota</taxon>
        <taxon>Candidatus Dormibacteria</taxon>
        <taxon>Candidatus Aeolococcales</taxon>
        <taxon>Candidatus Aeolococcaceae</taxon>
        <taxon>Candidatus Amunia</taxon>
    </lineage>
</organism>
<dbReference type="GO" id="GO:0005737">
    <property type="term" value="C:cytoplasm"/>
    <property type="evidence" value="ECO:0007669"/>
    <property type="project" value="TreeGrafter"/>
</dbReference>
<comment type="caution">
    <text evidence="5">The sequence shown here is derived from an EMBL/GenBank/DDBJ whole genome shotgun (WGS) entry which is preliminary data.</text>
</comment>
<dbReference type="EMBL" id="JAEKNN010000009">
    <property type="protein sequence ID" value="MBJ7608256.1"/>
    <property type="molecule type" value="Genomic_DNA"/>
</dbReference>
<dbReference type="InterPro" id="IPR051531">
    <property type="entry name" value="N-acetyltransferase"/>
</dbReference>
<protein>
    <submittedName>
        <fullName evidence="5">GNAT family N-acetyltransferase</fullName>
    </submittedName>
</protein>
<evidence type="ECO:0000256" key="3">
    <source>
        <dbReference type="ARBA" id="ARBA00038502"/>
    </source>
</evidence>
<dbReference type="Pfam" id="PF13302">
    <property type="entry name" value="Acetyltransf_3"/>
    <property type="match status" value="1"/>
</dbReference>
<name>A0A934NFL4_9BACT</name>
<dbReference type="Proteomes" id="UP000614410">
    <property type="component" value="Unassembled WGS sequence"/>
</dbReference>
<evidence type="ECO:0000313" key="5">
    <source>
        <dbReference type="EMBL" id="MBJ7608256.1"/>
    </source>
</evidence>
<accession>A0A934NFL4</accession>
<evidence type="ECO:0000256" key="2">
    <source>
        <dbReference type="ARBA" id="ARBA00023315"/>
    </source>
</evidence>
<dbReference type="GO" id="GO:0008999">
    <property type="term" value="F:protein-N-terminal-alanine acetyltransferase activity"/>
    <property type="evidence" value="ECO:0007669"/>
    <property type="project" value="TreeGrafter"/>
</dbReference>
<dbReference type="PROSITE" id="PS51186">
    <property type="entry name" value="GNAT"/>
    <property type="match status" value="1"/>
</dbReference>
<reference evidence="5 6" key="1">
    <citation type="submission" date="2020-10" db="EMBL/GenBank/DDBJ databases">
        <title>Ca. Dormibacterota MAGs.</title>
        <authorList>
            <person name="Montgomery K."/>
        </authorList>
    </citation>
    <scope>NUCLEOTIDE SEQUENCE [LARGE SCALE GENOMIC DNA]</scope>
    <source>
        <strain evidence="5">Mitchell_Peninsula_5</strain>
    </source>
</reference>
<dbReference type="AlphaFoldDB" id="A0A934NFL4"/>
<proteinExistence type="inferred from homology"/>
<keyword evidence="2" id="KW-0012">Acyltransferase</keyword>
<dbReference type="InterPro" id="IPR016181">
    <property type="entry name" value="Acyl_CoA_acyltransferase"/>
</dbReference>
<sequence>MTESLAEQAVSIRLLAHAGISDVAALGLRNRADLEQTGPARPESAYTEAAQRQRLESKLEECERGVRRYWTIHVGDDLAGDIELNRIDRGTWQTANVGYLVDASFRGRGVATAALRLVMRESFEDLHLHRLDAGALTTNRASQRVLEKAGFRRIGLLERHFYIAGSWRDHYWYEMLGPDREPAVA</sequence>
<feature type="domain" description="N-acetyltransferase" evidence="4">
    <location>
        <begin position="10"/>
        <end position="178"/>
    </location>
</feature>
<comment type="similarity">
    <text evidence="3">Belongs to the acetyltransferase family. RimJ subfamily.</text>
</comment>
<keyword evidence="1" id="KW-0808">Transferase</keyword>
<evidence type="ECO:0000313" key="6">
    <source>
        <dbReference type="Proteomes" id="UP000614410"/>
    </source>
</evidence>
<dbReference type="PANTHER" id="PTHR43792">
    <property type="entry name" value="GNAT FAMILY, PUTATIVE (AFU_ORTHOLOGUE AFUA_3G00765)-RELATED-RELATED"/>
    <property type="match status" value="1"/>
</dbReference>
<gene>
    <name evidence="5" type="ORF">JF887_02335</name>
</gene>
<dbReference type="Gene3D" id="3.40.630.30">
    <property type="match status" value="1"/>
</dbReference>
<evidence type="ECO:0000259" key="4">
    <source>
        <dbReference type="PROSITE" id="PS51186"/>
    </source>
</evidence>
<dbReference type="SUPFAM" id="SSF55729">
    <property type="entry name" value="Acyl-CoA N-acyltransferases (Nat)"/>
    <property type="match status" value="1"/>
</dbReference>
<evidence type="ECO:0000256" key="1">
    <source>
        <dbReference type="ARBA" id="ARBA00022679"/>
    </source>
</evidence>